<dbReference type="PANTHER" id="PTHR11061:SF30">
    <property type="entry name" value="TRNA (URACIL(54)-C(5))-METHYLTRANSFERASE"/>
    <property type="match status" value="1"/>
</dbReference>
<sequence>MASALRKGLGREVPCAPCVPSPDILHYRNKALIPFGPKGYGFYRPHSHDIVPTENCPIQSEAAGTAAKVLWAHMQKFGMKAYDEESHTGLVRGLFVRTARVTGQVMAVVIINGSEIPQQNDLTAALQGGLPNLASLQICINRQQTNVLLEGQLKVVWGAPYIEDVLSGNRYRISPRSFYQINSAQCEQLYAAAGELAGLTGHERILDLYCGIGTIGLTLARKALEVVGVEVVEDAVKDAREAAAANSIENARFIAADASEAARQLSEEGFTPDVVFLDPPRKGCDEALLETVAGMSPKKVVYVSCNPATLARDAGILENMGYRLTGEALPFDMFPRTAHVETCVLLS</sequence>
<dbReference type="NCBIfam" id="TIGR00479">
    <property type="entry name" value="rumA"/>
    <property type="match status" value="1"/>
</dbReference>
<dbReference type="PROSITE" id="PS01230">
    <property type="entry name" value="TRMA_1"/>
    <property type="match status" value="1"/>
</dbReference>
<evidence type="ECO:0000313" key="4">
    <source>
        <dbReference type="EMBL" id="MPM12746.1"/>
    </source>
</evidence>
<evidence type="ECO:0000256" key="1">
    <source>
        <dbReference type="ARBA" id="ARBA00022603"/>
    </source>
</evidence>
<accession>A0A644X992</accession>
<organism evidence="4">
    <name type="scientific">bioreactor metagenome</name>
    <dbReference type="NCBI Taxonomy" id="1076179"/>
    <lineage>
        <taxon>unclassified sequences</taxon>
        <taxon>metagenomes</taxon>
        <taxon>ecological metagenomes</taxon>
    </lineage>
</organism>
<gene>
    <name evidence="4" type="primary">rlmCD_19</name>
    <name evidence="4" type="ORF">SDC9_59100</name>
</gene>
<dbReference type="AlphaFoldDB" id="A0A644X992"/>
<dbReference type="GO" id="GO:0070041">
    <property type="term" value="F:rRNA (uridine-C5-)-methyltransferase activity"/>
    <property type="evidence" value="ECO:0007669"/>
    <property type="project" value="TreeGrafter"/>
</dbReference>
<dbReference type="InterPro" id="IPR030390">
    <property type="entry name" value="MeTrfase_TrmA_AS"/>
</dbReference>
<dbReference type="Gene3D" id="3.40.50.150">
    <property type="entry name" value="Vaccinia Virus protein VP39"/>
    <property type="match status" value="1"/>
</dbReference>
<proteinExistence type="predicted"/>
<keyword evidence="2 4" id="KW-0808">Transferase</keyword>
<dbReference type="EMBL" id="VSSQ01002017">
    <property type="protein sequence ID" value="MPM12746.1"/>
    <property type="molecule type" value="Genomic_DNA"/>
</dbReference>
<keyword evidence="3" id="KW-0949">S-adenosyl-L-methionine</keyword>
<reference evidence="4" key="1">
    <citation type="submission" date="2019-08" db="EMBL/GenBank/DDBJ databases">
        <authorList>
            <person name="Kucharzyk K."/>
            <person name="Murdoch R.W."/>
            <person name="Higgins S."/>
            <person name="Loffler F."/>
        </authorList>
    </citation>
    <scope>NUCLEOTIDE SEQUENCE</scope>
</reference>
<evidence type="ECO:0000256" key="3">
    <source>
        <dbReference type="ARBA" id="ARBA00022691"/>
    </source>
</evidence>
<dbReference type="Pfam" id="PF05958">
    <property type="entry name" value="tRNA_U5-meth_tr"/>
    <property type="match status" value="1"/>
</dbReference>
<dbReference type="CDD" id="cd02440">
    <property type="entry name" value="AdoMet_MTases"/>
    <property type="match status" value="1"/>
</dbReference>
<dbReference type="PROSITE" id="PS51687">
    <property type="entry name" value="SAM_MT_RNA_M5U"/>
    <property type="match status" value="1"/>
</dbReference>
<dbReference type="GO" id="GO:0070475">
    <property type="term" value="P:rRNA base methylation"/>
    <property type="evidence" value="ECO:0007669"/>
    <property type="project" value="TreeGrafter"/>
</dbReference>
<dbReference type="FunFam" id="2.40.50.1070:FF:000003">
    <property type="entry name" value="23S rRNA (Uracil-5-)-methyltransferase RumA"/>
    <property type="match status" value="1"/>
</dbReference>
<protein>
    <submittedName>
        <fullName evidence="4">23S rRNA (Uracil-C(5))-methyltransferase RlmCD</fullName>
        <ecNumber evidence="4">2.1.1.189</ecNumber>
    </submittedName>
</protein>
<dbReference type="Gene3D" id="2.40.50.1070">
    <property type="match status" value="1"/>
</dbReference>
<dbReference type="InterPro" id="IPR010280">
    <property type="entry name" value="U5_MeTrfase_fam"/>
</dbReference>
<dbReference type="EC" id="2.1.1.189" evidence="4"/>
<comment type="caution">
    <text evidence="4">The sequence shown here is derived from an EMBL/GenBank/DDBJ whole genome shotgun (WGS) entry which is preliminary data.</text>
</comment>
<dbReference type="InterPro" id="IPR029063">
    <property type="entry name" value="SAM-dependent_MTases_sf"/>
</dbReference>
<dbReference type="FunFam" id="3.40.50.150:FF:000009">
    <property type="entry name" value="23S rRNA (Uracil(1939)-C(5))-methyltransferase RlmD"/>
    <property type="match status" value="1"/>
</dbReference>
<keyword evidence="1 4" id="KW-0489">Methyltransferase</keyword>
<name>A0A644X992_9ZZZZ</name>
<dbReference type="SUPFAM" id="SSF53335">
    <property type="entry name" value="S-adenosyl-L-methionine-dependent methyltransferases"/>
    <property type="match status" value="1"/>
</dbReference>
<dbReference type="PANTHER" id="PTHR11061">
    <property type="entry name" value="RNA M5U METHYLTRANSFERASE"/>
    <property type="match status" value="1"/>
</dbReference>
<evidence type="ECO:0000256" key="2">
    <source>
        <dbReference type="ARBA" id="ARBA00022679"/>
    </source>
</evidence>